<evidence type="ECO:0000313" key="3">
    <source>
        <dbReference type="Proteomes" id="UP000265520"/>
    </source>
</evidence>
<name>A0A392QBF8_9FABA</name>
<sequence length="52" mass="5705">KQNHGKNINQRNSNRPGFDDHRKIVTIDETNLVVTVVASSVAVDFDRTAVAG</sequence>
<evidence type="ECO:0000256" key="1">
    <source>
        <dbReference type="SAM" id="MobiDB-lite"/>
    </source>
</evidence>
<keyword evidence="3" id="KW-1185">Reference proteome</keyword>
<dbReference type="AlphaFoldDB" id="A0A392QBF8"/>
<evidence type="ECO:0000313" key="2">
    <source>
        <dbReference type="EMBL" id="MCI21468.1"/>
    </source>
</evidence>
<organism evidence="2 3">
    <name type="scientific">Trifolium medium</name>
    <dbReference type="NCBI Taxonomy" id="97028"/>
    <lineage>
        <taxon>Eukaryota</taxon>
        <taxon>Viridiplantae</taxon>
        <taxon>Streptophyta</taxon>
        <taxon>Embryophyta</taxon>
        <taxon>Tracheophyta</taxon>
        <taxon>Spermatophyta</taxon>
        <taxon>Magnoliopsida</taxon>
        <taxon>eudicotyledons</taxon>
        <taxon>Gunneridae</taxon>
        <taxon>Pentapetalae</taxon>
        <taxon>rosids</taxon>
        <taxon>fabids</taxon>
        <taxon>Fabales</taxon>
        <taxon>Fabaceae</taxon>
        <taxon>Papilionoideae</taxon>
        <taxon>50 kb inversion clade</taxon>
        <taxon>NPAAA clade</taxon>
        <taxon>Hologalegina</taxon>
        <taxon>IRL clade</taxon>
        <taxon>Trifolieae</taxon>
        <taxon>Trifolium</taxon>
    </lineage>
</organism>
<dbReference type="EMBL" id="LXQA010124984">
    <property type="protein sequence ID" value="MCI21468.1"/>
    <property type="molecule type" value="Genomic_DNA"/>
</dbReference>
<feature type="region of interest" description="Disordered" evidence="1">
    <location>
        <begin position="1"/>
        <end position="21"/>
    </location>
</feature>
<feature type="compositionally biased region" description="Polar residues" evidence="1">
    <location>
        <begin position="1"/>
        <end position="15"/>
    </location>
</feature>
<accession>A0A392QBF8</accession>
<reference evidence="2 3" key="1">
    <citation type="journal article" date="2018" name="Front. Plant Sci.">
        <title>Red Clover (Trifolium pratense) and Zigzag Clover (T. medium) - A Picture of Genomic Similarities and Differences.</title>
        <authorList>
            <person name="Dluhosova J."/>
            <person name="Istvanek J."/>
            <person name="Nedelnik J."/>
            <person name="Repkova J."/>
        </authorList>
    </citation>
    <scope>NUCLEOTIDE SEQUENCE [LARGE SCALE GENOMIC DNA]</scope>
    <source>
        <strain evidence="3">cv. 10/8</strain>
        <tissue evidence="2">Leaf</tissue>
    </source>
</reference>
<dbReference type="Proteomes" id="UP000265520">
    <property type="component" value="Unassembled WGS sequence"/>
</dbReference>
<protein>
    <submittedName>
        <fullName evidence="2">Uncharacterized protein</fullName>
    </submittedName>
</protein>
<comment type="caution">
    <text evidence="2">The sequence shown here is derived from an EMBL/GenBank/DDBJ whole genome shotgun (WGS) entry which is preliminary data.</text>
</comment>
<feature type="non-terminal residue" evidence="2">
    <location>
        <position position="1"/>
    </location>
</feature>
<proteinExistence type="predicted"/>